<gene>
    <name evidence="9" type="ORF">J2851_005270</name>
</gene>
<evidence type="ECO:0000259" key="8">
    <source>
        <dbReference type="Pfam" id="PF03958"/>
    </source>
</evidence>
<dbReference type="RefSeq" id="WP_209769970.1">
    <property type="nucleotide sequence ID" value="NZ_JAGINP010000022.1"/>
</dbReference>
<sequence length="627" mass="67642">MLGRILQENDTQVSFRPGVDGRVSFNFRNMPLQAAFNKIVQENNLEYTYDETTRTVTLSASLPGRLITLAHATASQFQSAKARLGLRGDIVVDDVNGIALLRGTPEQVSRLEELAQQLDRAEQARNAELDKRLQTDTARGTEDAQRRAADAEAREREERAQARARLRQEVLSTQTKVITVRYANVGPTTQIFQGQTVTIPGLDDTLRTLLGINETKGGAASAANAAAAAAEAAAKSASAAGLSSQDVEELARIRRELGLVPPVISIDPRSNAVIVRGSPTAIADVEQLIARLDRPLPLVEIEVMIVRARRGVAEELGIRWGGAALLTSKGDSYGSAFSTGIDQKNLVAPTNATQQQVPSQITSQTGAGGTSTQINNTSFVSTPVQPLNPLTLLPTTLGGSLASFVFRGSDVALQAQINALSQAQKLQTIAAPRVTTLNNLNAKITNDRTQYLAIPPAPNAPGGFQEVKAGLILNITPSLIGQEDNAEQGQIRLNINASDKDITLAQGRPTLTGNEVQTQVIIRNGATFVMGGLMNDTRIEGKDSVPLLSDIPLLGELFKSRNSVSDLEETIFFITPRIVQPNSEFAQDIAQHRYLDGQRARLAEMRQDVQSRSQLIDLNPSFIEEDE</sequence>
<evidence type="ECO:0000256" key="1">
    <source>
        <dbReference type="ARBA" id="ARBA00004370"/>
    </source>
</evidence>
<evidence type="ECO:0000313" key="10">
    <source>
        <dbReference type="Proteomes" id="UP000781958"/>
    </source>
</evidence>
<evidence type="ECO:0000256" key="4">
    <source>
        <dbReference type="RuleBase" id="RU004003"/>
    </source>
</evidence>
<keyword evidence="10" id="KW-1185">Reference proteome</keyword>
<accession>A0ABS4SSD7</accession>
<evidence type="ECO:0000259" key="7">
    <source>
        <dbReference type="Pfam" id="PF00263"/>
    </source>
</evidence>
<dbReference type="InterPro" id="IPR004846">
    <property type="entry name" value="T2SS/T3SS_dom"/>
</dbReference>
<keyword evidence="2" id="KW-0732">Signal</keyword>
<feature type="domain" description="NolW-like" evidence="8">
    <location>
        <begin position="65"/>
        <end position="122"/>
    </location>
</feature>
<evidence type="ECO:0000256" key="5">
    <source>
        <dbReference type="RuleBase" id="RU004004"/>
    </source>
</evidence>
<proteinExistence type="inferred from homology"/>
<dbReference type="InterPro" id="IPR005644">
    <property type="entry name" value="NolW-like"/>
</dbReference>
<dbReference type="PRINTS" id="PR00811">
    <property type="entry name" value="BCTERIALGSPD"/>
</dbReference>
<comment type="similarity">
    <text evidence="4">Belongs to the bacterial secretin family.</text>
</comment>
<evidence type="ECO:0000256" key="3">
    <source>
        <dbReference type="ARBA" id="ARBA00023136"/>
    </source>
</evidence>
<dbReference type="Pfam" id="PF03958">
    <property type="entry name" value="Secretin_N"/>
    <property type="match status" value="2"/>
</dbReference>
<keyword evidence="5" id="KW-0813">Transport</keyword>
<keyword evidence="3" id="KW-0472">Membrane</keyword>
<name>A0ABS4SSD7_9PROT</name>
<comment type="subcellular location">
    <subcellularLocation>
        <location evidence="5">Cell outer membrane</location>
    </subcellularLocation>
    <subcellularLocation>
        <location evidence="1">Membrane</location>
    </subcellularLocation>
</comment>
<organism evidence="9 10">
    <name type="scientific">Azospirillum rugosum</name>
    <dbReference type="NCBI Taxonomy" id="416170"/>
    <lineage>
        <taxon>Bacteria</taxon>
        <taxon>Pseudomonadati</taxon>
        <taxon>Pseudomonadota</taxon>
        <taxon>Alphaproteobacteria</taxon>
        <taxon>Rhodospirillales</taxon>
        <taxon>Azospirillaceae</taxon>
        <taxon>Azospirillum</taxon>
    </lineage>
</organism>
<reference evidence="9 10" key="1">
    <citation type="submission" date="2021-03" db="EMBL/GenBank/DDBJ databases">
        <title>Genomic Encyclopedia of Type Strains, Phase III (KMG-III): the genomes of soil and plant-associated and newly described type strains.</title>
        <authorList>
            <person name="Whitman W."/>
        </authorList>
    </citation>
    <scope>NUCLEOTIDE SEQUENCE [LARGE SCALE GENOMIC DNA]</scope>
    <source>
        <strain evidence="9 10">IMMIB AFH-6</strain>
    </source>
</reference>
<comment type="caution">
    <text evidence="9">The sequence shown here is derived from an EMBL/GenBank/DDBJ whole genome shotgun (WGS) entry which is preliminary data.</text>
</comment>
<dbReference type="Proteomes" id="UP000781958">
    <property type="component" value="Unassembled WGS sequence"/>
</dbReference>
<protein>
    <submittedName>
        <fullName evidence="9">Type II secretory pathway component GspD/PulD (Secretin)</fullName>
    </submittedName>
</protein>
<evidence type="ECO:0000256" key="6">
    <source>
        <dbReference type="SAM" id="MobiDB-lite"/>
    </source>
</evidence>
<feature type="region of interest" description="Disordered" evidence="6">
    <location>
        <begin position="126"/>
        <end position="159"/>
    </location>
</feature>
<dbReference type="Gene3D" id="3.30.1370.120">
    <property type="match status" value="1"/>
</dbReference>
<dbReference type="PANTHER" id="PTHR30332:SF5">
    <property type="entry name" value="SPI-1 TYPE 3 SECRETION SYSTEM SECRETIN"/>
    <property type="match status" value="1"/>
</dbReference>
<dbReference type="Pfam" id="PF00263">
    <property type="entry name" value="Secretin"/>
    <property type="match status" value="1"/>
</dbReference>
<dbReference type="InterPro" id="IPR038591">
    <property type="entry name" value="NolW-like_sf"/>
</dbReference>
<evidence type="ECO:0000256" key="2">
    <source>
        <dbReference type="ARBA" id="ARBA00022729"/>
    </source>
</evidence>
<dbReference type="PANTHER" id="PTHR30332">
    <property type="entry name" value="PROBABLE GENERAL SECRETION PATHWAY PROTEIN D"/>
    <property type="match status" value="1"/>
</dbReference>
<feature type="domain" description="NolW-like" evidence="8">
    <location>
        <begin position="242"/>
        <end position="295"/>
    </location>
</feature>
<feature type="domain" description="Type II/III secretion system secretin-like" evidence="7">
    <location>
        <begin position="419"/>
        <end position="580"/>
    </location>
</feature>
<evidence type="ECO:0000313" key="9">
    <source>
        <dbReference type="EMBL" id="MBP2295460.1"/>
    </source>
</evidence>
<dbReference type="InterPro" id="IPR001775">
    <property type="entry name" value="GspD/PilQ"/>
</dbReference>
<dbReference type="InterPro" id="IPR050810">
    <property type="entry name" value="Bact_Secretion_Sys_Channel"/>
</dbReference>
<dbReference type="EMBL" id="JAGINP010000022">
    <property type="protein sequence ID" value="MBP2295460.1"/>
    <property type="molecule type" value="Genomic_DNA"/>
</dbReference>